<sequence>MIFERRLLTRDRGAGILEKFWQIPWSFVVLLCAVAAVGYVALLSAGSGNPDTYAQKHAIRFGFGLVLMLGLAMIDIRVIARFAWLGYLGGVALLVLVLVHGNVGKGAQRWIDIGPVQLQPSELMKIMLVLGLASWFHRASWEKVGNPLFLIPPAIAVLVPVGLILKQPNLGTALITGMVGAAVFWAAGMRWWKFAIGFAAIGVAAPIAYERLHDYQRARITTFLDPESDPLGAGYNIIQSKIALGSGGLWGKGFLQGTQGHLNFLPEKQTDFIFTMIAEEFGLVGALTTLTMLLLVVVFCYLVAFRSKHQFGRLLAIGLGTNFFLYVFVNVAMVTGSIPVGGVPLPLISHGGSAMITVMLGFGLLLSAYVHRDAEMGPMRE</sequence>
<dbReference type="RefSeq" id="WP_188970806.1">
    <property type="nucleotide sequence ID" value="NZ_BMKW01000011.1"/>
</dbReference>
<reference evidence="7" key="2">
    <citation type="submission" date="2020-09" db="EMBL/GenBank/DDBJ databases">
        <authorList>
            <person name="Sun Q."/>
            <person name="Zhou Y."/>
        </authorList>
    </citation>
    <scope>NUCLEOTIDE SEQUENCE</scope>
    <source>
        <strain evidence="7">CGMCC 1.3617</strain>
    </source>
</reference>
<evidence type="ECO:0000256" key="1">
    <source>
        <dbReference type="ARBA" id="ARBA00004141"/>
    </source>
</evidence>
<evidence type="ECO:0000256" key="2">
    <source>
        <dbReference type="ARBA" id="ARBA00022692"/>
    </source>
</evidence>
<evidence type="ECO:0000313" key="8">
    <source>
        <dbReference type="Proteomes" id="UP000661507"/>
    </source>
</evidence>
<keyword evidence="6" id="KW-0997">Cell inner membrane</keyword>
<feature type="transmembrane region" description="Helical" evidence="6">
    <location>
        <begin position="148"/>
        <end position="165"/>
    </location>
</feature>
<organism evidence="7 8">
    <name type="scientific">Neoroseomonas lacus</name>
    <dbReference type="NCBI Taxonomy" id="287609"/>
    <lineage>
        <taxon>Bacteria</taxon>
        <taxon>Pseudomonadati</taxon>
        <taxon>Pseudomonadota</taxon>
        <taxon>Alphaproteobacteria</taxon>
        <taxon>Acetobacterales</taxon>
        <taxon>Acetobacteraceae</taxon>
        <taxon>Neoroseomonas</taxon>
    </lineage>
</organism>
<dbReference type="Proteomes" id="UP000661507">
    <property type="component" value="Unassembled WGS sequence"/>
</dbReference>
<dbReference type="GO" id="GO:0051301">
    <property type="term" value="P:cell division"/>
    <property type="evidence" value="ECO:0007669"/>
    <property type="project" value="InterPro"/>
</dbReference>
<keyword evidence="4 6" id="KW-1133">Transmembrane helix</keyword>
<evidence type="ECO:0000256" key="4">
    <source>
        <dbReference type="ARBA" id="ARBA00022989"/>
    </source>
</evidence>
<dbReference type="GO" id="GO:0071555">
    <property type="term" value="P:cell wall organization"/>
    <property type="evidence" value="ECO:0007669"/>
    <property type="project" value="UniProtKB-KW"/>
</dbReference>
<dbReference type="EC" id="2.4.99.28" evidence="6"/>
<keyword evidence="6" id="KW-0328">Glycosyltransferase</keyword>
<keyword evidence="6" id="KW-1003">Cell membrane</keyword>
<keyword evidence="5 6" id="KW-0472">Membrane</keyword>
<dbReference type="NCBIfam" id="TIGR02210">
    <property type="entry name" value="rodA_shape"/>
    <property type="match status" value="1"/>
</dbReference>
<comment type="subcellular location">
    <subcellularLocation>
        <location evidence="6">Cell inner membrane</location>
        <topology evidence="6">Multi-pass membrane protein</topology>
    </subcellularLocation>
    <subcellularLocation>
        <location evidence="1">Membrane</location>
        <topology evidence="1">Multi-pass membrane protein</topology>
    </subcellularLocation>
</comment>
<keyword evidence="2 6" id="KW-0812">Transmembrane</keyword>
<dbReference type="GO" id="GO:0032153">
    <property type="term" value="C:cell division site"/>
    <property type="evidence" value="ECO:0007669"/>
    <property type="project" value="TreeGrafter"/>
</dbReference>
<dbReference type="GO" id="GO:0015648">
    <property type="term" value="F:lipid-linked peptidoglycan transporter activity"/>
    <property type="evidence" value="ECO:0007669"/>
    <property type="project" value="TreeGrafter"/>
</dbReference>
<dbReference type="PANTHER" id="PTHR30474">
    <property type="entry name" value="CELL CYCLE PROTEIN"/>
    <property type="match status" value="1"/>
</dbReference>
<keyword evidence="6" id="KW-0961">Cell wall biogenesis/degradation</keyword>
<feature type="transmembrane region" description="Helical" evidence="6">
    <location>
        <begin position="83"/>
        <end position="103"/>
    </location>
</feature>
<keyword evidence="6" id="KW-0808">Transferase</keyword>
<evidence type="ECO:0000313" key="7">
    <source>
        <dbReference type="EMBL" id="GGJ31799.1"/>
    </source>
</evidence>
<feature type="transmembrane region" description="Helical" evidence="6">
    <location>
        <begin position="171"/>
        <end position="187"/>
    </location>
</feature>
<evidence type="ECO:0000256" key="5">
    <source>
        <dbReference type="ARBA" id="ARBA00023136"/>
    </source>
</evidence>
<accession>A0A917KV97</accession>
<dbReference type="GO" id="GO:0008360">
    <property type="term" value="P:regulation of cell shape"/>
    <property type="evidence" value="ECO:0007669"/>
    <property type="project" value="UniProtKB-KW"/>
</dbReference>
<name>A0A917KV97_9PROT</name>
<comment type="pathway">
    <text evidence="6">Cell wall biogenesis; peptidoglycan biosynthesis.</text>
</comment>
<dbReference type="HAMAP" id="MF_02079">
    <property type="entry name" value="PGT_RodA"/>
    <property type="match status" value="1"/>
</dbReference>
<dbReference type="Pfam" id="PF01098">
    <property type="entry name" value="FTSW_RODA_SPOVE"/>
    <property type="match status" value="1"/>
</dbReference>
<feature type="transmembrane region" description="Helical" evidence="6">
    <location>
        <begin position="347"/>
        <end position="370"/>
    </location>
</feature>
<feature type="transmembrane region" description="Helical" evidence="6">
    <location>
        <begin position="281"/>
        <end position="302"/>
    </location>
</feature>
<evidence type="ECO:0000256" key="3">
    <source>
        <dbReference type="ARBA" id="ARBA00022960"/>
    </source>
</evidence>
<feature type="transmembrane region" description="Helical" evidence="6">
    <location>
        <begin position="20"/>
        <end position="45"/>
    </location>
</feature>
<evidence type="ECO:0000256" key="6">
    <source>
        <dbReference type="HAMAP-Rule" id="MF_02079"/>
    </source>
</evidence>
<comment type="catalytic activity">
    <reaction evidence="6">
        <text>[GlcNAc-(1-&gt;4)-Mur2Ac(oyl-L-Ala-gamma-D-Glu-L-Lys-D-Ala-D-Ala)](n)-di-trans,octa-cis-undecaprenyl diphosphate + beta-D-GlcNAc-(1-&gt;4)-Mur2Ac(oyl-L-Ala-gamma-D-Glu-L-Lys-D-Ala-D-Ala)-di-trans,octa-cis-undecaprenyl diphosphate = [GlcNAc-(1-&gt;4)-Mur2Ac(oyl-L-Ala-gamma-D-Glu-L-Lys-D-Ala-D-Ala)](n+1)-di-trans,octa-cis-undecaprenyl diphosphate + di-trans,octa-cis-undecaprenyl diphosphate + H(+)</text>
        <dbReference type="Rhea" id="RHEA:23708"/>
        <dbReference type="Rhea" id="RHEA-COMP:9602"/>
        <dbReference type="Rhea" id="RHEA-COMP:9603"/>
        <dbReference type="ChEBI" id="CHEBI:15378"/>
        <dbReference type="ChEBI" id="CHEBI:58405"/>
        <dbReference type="ChEBI" id="CHEBI:60033"/>
        <dbReference type="ChEBI" id="CHEBI:78435"/>
        <dbReference type="EC" id="2.4.99.28"/>
    </reaction>
</comment>
<comment type="caution">
    <text evidence="7">The sequence shown here is derived from an EMBL/GenBank/DDBJ whole genome shotgun (WGS) entry which is preliminary data.</text>
</comment>
<dbReference type="PANTHER" id="PTHR30474:SF1">
    <property type="entry name" value="PEPTIDOGLYCAN GLYCOSYLTRANSFERASE MRDB"/>
    <property type="match status" value="1"/>
</dbReference>
<dbReference type="AlphaFoldDB" id="A0A917KV97"/>
<dbReference type="EMBL" id="BMKW01000011">
    <property type="protein sequence ID" value="GGJ31799.1"/>
    <property type="molecule type" value="Genomic_DNA"/>
</dbReference>
<proteinExistence type="inferred from homology"/>
<keyword evidence="8" id="KW-1185">Reference proteome</keyword>
<dbReference type="GO" id="GO:0005886">
    <property type="term" value="C:plasma membrane"/>
    <property type="evidence" value="ECO:0007669"/>
    <property type="project" value="UniProtKB-SubCell"/>
</dbReference>
<comment type="function">
    <text evidence="6">Peptidoglycan polymerase that is essential for cell wall elongation.</text>
</comment>
<feature type="transmembrane region" description="Helical" evidence="6">
    <location>
        <begin position="314"/>
        <end position="335"/>
    </location>
</feature>
<dbReference type="GO" id="GO:0008955">
    <property type="term" value="F:peptidoglycan glycosyltransferase activity"/>
    <property type="evidence" value="ECO:0007669"/>
    <property type="project" value="UniProtKB-UniRule"/>
</dbReference>
<feature type="transmembrane region" description="Helical" evidence="6">
    <location>
        <begin position="57"/>
        <end position="76"/>
    </location>
</feature>
<gene>
    <name evidence="6" type="primary">mrdB</name>
    <name evidence="6" type="synonym">rodA</name>
    <name evidence="7" type="ORF">GCM10011320_44080</name>
</gene>
<protein>
    <recommendedName>
        <fullName evidence="6">Peptidoglycan glycosyltransferase MrdB</fullName>
        <shortName evidence="6">PGT</shortName>
        <ecNumber evidence="6">2.4.99.28</ecNumber>
    </recommendedName>
    <alternativeName>
        <fullName evidence="6">Cell elongation protein RodA</fullName>
    </alternativeName>
    <alternativeName>
        <fullName evidence="6">Cell wall polymerase</fullName>
    </alternativeName>
    <alternativeName>
        <fullName evidence="6">Peptidoglycan polymerase</fullName>
        <shortName evidence="6">PG polymerase</shortName>
    </alternativeName>
</protein>
<keyword evidence="6" id="KW-0573">Peptidoglycan synthesis</keyword>
<dbReference type="GO" id="GO:0009252">
    <property type="term" value="P:peptidoglycan biosynthetic process"/>
    <property type="evidence" value="ECO:0007669"/>
    <property type="project" value="UniProtKB-UniRule"/>
</dbReference>
<comment type="similarity">
    <text evidence="6">Belongs to the SEDS family. MrdB/RodA subfamily.</text>
</comment>
<keyword evidence="3 6" id="KW-0133">Cell shape</keyword>
<dbReference type="InterPro" id="IPR001182">
    <property type="entry name" value="FtsW/RodA"/>
</dbReference>
<reference evidence="7" key="1">
    <citation type="journal article" date="2014" name="Int. J. Syst. Evol. Microbiol.">
        <title>Complete genome sequence of Corynebacterium casei LMG S-19264T (=DSM 44701T), isolated from a smear-ripened cheese.</title>
        <authorList>
            <consortium name="US DOE Joint Genome Institute (JGI-PGF)"/>
            <person name="Walter F."/>
            <person name="Albersmeier A."/>
            <person name="Kalinowski J."/>
            <person name="Ruckert C."/>
        </authorList>
    </citation>
    <scope>NUCLEOTIDE SEQUENCE</scope>
    <source>
        <strain evidence="7">CGMCC 1.3617</strain>
    </source>
</reference>
<dbReference type="InterPro" id="IPR011923">
    <property type="entry name" value="RodA/MrdB"/>
</dbReference>